<dbReference type="SMART" id="SM00382">
    <property type="entry name" value="AAA"/>
    <property type="match status" value="1"/>
</dbReference>
<dbReference type="HAMAP" id="MF_00348">
    <property type="entry name" value="RadA_arch"/>
    <property type="match status" value="1"/>
</dbReference>
<dbReference type="GO" id="GO:0006281">
    <property type="term" value="P:DNA repair"/>
    <property type="evidence" value="ECO:0007669"/>
    <property type="project" value="UniProtKB-UniRule"/>
</dbReference>
<evidence type="ECO:0000259" key="11">
    <source>
        <dbReference type="PROSITE" id="PS50163"/>
    </source>
</evidence>
<evidence type="ECO:0000256" key="8">
    <source>
        <dbReference type="HAMAP-Rule" id="MF_00348"/>
    </source>
</evidence>
<dbReference type="InterPro" id="IPR027417">
    <property type="entry name" value="P-loop_NTPase"/>
</dbReference>
<dbReference type="GO" id="GO:0003684">
    <property type="term" value="F:damaged DNA binding"/>
    <property type="evidence" value="ECO:0007669"/>
    <property type="project" value="UniProtKB-UniRule"/>
</dbReference>
<dbReference type="Gene3D" id="1.10.150.20">
    <property type="entry name" value="5' to 3' exonuclease, C-terminal subdomain"/>
    <property type="match status" value="1"/>
</dbReference>
<keyword evidence="5 8" id="KW-0067">ATP-binding</keyword>
<evidence type="ECO:0000259" key="10">
    <source>
        <dbReference type="PROSITE" id="PS50162"/>
    </source>
</evidence>
<proteinExistence type="inferred from homology"/>
<dbReference type="AlphaFoldDB" id="A0ABD5VAI5"/>
<feature type="domain" description="RecA family profile 1" evidence="10">
    <location>
        <begin position="78"/>
        <end position="278"/>
    </location>
</feature>
<dbReference type="InterPro" id="IPR013632">
    <property type="entry name" value="Rad51_C"/>
</dbReference>
<organism evidence="12 13">
    <name type="scientific">Halorubellus litoreus</name>
    <dbReference type="NCBI Taxonomy" id="755308"/>
    <lineage>
        <taxon>Archaea</taxon>
        <taxon>Methanobacteriati</taxon>
        <taxon>Methanobacteriota</taxon>
        <taxon>Stenosarchaea group</taxon>
        <taxon>Halobacteria</taxon>
        <taxon>Halobacteriales</taxon>
        <taxon>Halorubellaceae</taxon>
        <taxon>Halorubellus</taxon>
    </lineage>
</organism>
<dbReference type="NCBIfam" id="NF003301">
    <property type="entry name" value="PRK04301.1"/>
    <property type="match status" value="1"/>
</dbReference>
<dbReference type="GO" id="GO:0008094">
    <property type="term" value="F:ATP-dependent activity, acting on DNA"/>
    <property type="evidence" value="ECO:0007669"/>
    <property type="project" value="UniProtKB-UniRule"/>
</dbReference>
<dbReference type="Pfam" id="PF14520">
    <property type="entry name" value="HHH_5"/>
    <property type="match status" value="1"/>
</dbReference>
<dbReference type="NCBIfam" id="TIGR02236">
    <property type="entry name" value="recomb_radA"/>
    <property type="match status" value="1"/>
</dbReference>
<dbReference type="EMBL" id="JBHSXN010000001">
    <property type="protein sequence ID" value="MFC6952600.1"/>
    <property type="molecule type" value="Genomic_DNA"/>
</dbReference>
<evidence type="ECO:0000256" key="1">
    <source>
        <dbReference type="ARBA" id="ARBA00008050"/>
    </source>
</evidence>
<dbReference type="PIRSF" id="PIRSF005856">
    <property type="entry name" value="Rad51"/>
    <property type="match status" value="1"/>
</dbReference>
<dbReference type="SUPFAM" id="SSF47794">
    <property type="entry name" value="Rad51 N-terminal domain-like"/>
    <property type="match status" value="1"/>
</dbReference>
<evidence type="ECO:0000256" key="2">
    <source>
        <dbReference type="ARBA" id="ARBA00018144"/>
    </source>
</evidence>
<dbReference type="RefSeq" id="WP_336349564.1">
    <property type="nucleotide sequence ID" value="NZ_JAZAQL010000001.1"/>
</dbReference>
<dbReference type="InterPro" id="IPR010995">
    <property type="entry name" value="DNA_repair_Rad51/TF_NusA_a-hlx"/>
</dbReference>
<dbReference type="GO" id="GO:0005524">
    <property type="term" value="F:ATP binding"/>
    <property type="evidence" value="ECO:0007669"/>
    <property type="project" value="UniProtKB-UniRule"/>
</dbReference>
<keyword evidence="4 8" id="KW-0227">DNA damage</keyword>
<dbReference type="PROSITE" id="PS50163">
    <property type="entry name" value="RECA_3"/>
    <property type="match status" value="1"/>
</dbReference>
<evidence type="ECO:0000256" key="7">
    <source>
        <dbReference type="ARBA" id="ARBA00023172"/>
    </source>
</evidence>
<dbReference type="PANTHER" id="PTHR22942:SF30">
    <property type="entry name" value="MEIOTIC RECOMBINATION PROTEIN DMC1_LIM15 HOMOLOG"/>
    <property type="match status" value="1"/>
</dbReference>
<comment type="function">
    <text evidence="8 9">Involved in DNA repair and in homologous recombination. Binds and assemble on single-stranded DNA to form a nucleoprotein filament. Hydrolyzes ATP in a ssDNA-dependent manner and promotes DNA strand exchange between homologous DNA molecules.</text>
</comment>
<evidence type="ECO:0000256" key="9">
    <source>
        <dbReference type="PIRNR" id="PIRNR005856"/>
    </source>
</evidence>
<dbReference type="InterPro" id="IPR020587">
    <property type="entry name" value="RecA_monomer-monomer_interface"/>
</dbReference>
<reference evidence="12 13" key="1">
    <citation type="journal article" date="2019" name="Int. J. Syst. Evol. Microbiol.">
        <title>The Global Catalogue of Microorganisms (GCM) 10K type strain sequencing project: providing services to taxonomists for standard genome sequencing and annotation.</title>
        <authorList>
            <consortium name="The Broad Institute Genomics Platform"/>
            <consortium name="The Broad Institute Genome Sequencing Center for Infectious Disease"/>
            <person name="Wu L."/>
            <person name="Ma J."/>
        </authorList>
    </citation>
    <scope>NUCLEOTIDE SEQUENCE [LARGE SCALE GENOMIC DNA]</scope>
    <source>
        <strain evidence="12 13">GX26</strain>
    </source>
</reference>
<evidence type="ECO:0000313" key="12">
    <source>
        <dbReference type="EMBL" id="MFC6952600.1"/>
    </source>
</evidence>
<dbReference type="InterPro" id="IPR016467">
    <property type="entry name" value="DNA_recomb/repair_RecA-like"/>
</dbReference>
<dbReference type="Proteomes" id="UP001596395">
    <property type="component" value="Unassembled WGS sequence"/>
</dbReference>
<dbReference type="InterPro" id="IPR003593">
    <property type="entry name" value="AAA+_ATPase"/>
</dbReference>
<dbReference type="InterPro" id="IPR011938">
    <property type="entry name" value="DNA_recomb/repair_RadA"/>
</dbReference>
<evidence type="ECO:0000256" key="5">
    <source>
        <dbReference type="ARBA" id="ARBA00022840"/>
    </source>
</evidence>
<feature type="domain" description="RecA family profile 2" evidence="11">
    <location>
        <begin position="283"/>
        <end position="343"/>
    </location>
</feature>
<dbReference type="Pfam" id="PF08423">
    <property type="entry name" value="Rad51"/>
    <property type="match status" value="2"/>
</dbReference>
<evidence type="ECO:0000256" key="4">
    <source>
        <dbReference type="ARBA" id="ARBA00022763"/>
    </source>
</evidence>
<comment type="caution">
    <text evidence="12">The sequence shown here is derived from an EMBL/GenBank/DDBJ whole genome shotgun (WGS) entry which is preliminary data.</text>
</comment>
<dbReference type="PANTHER" id="PTHR22942">
    <property type="entry name" value="RECA/RAD51/RADA DNA STRAND-PAIRING FAMILY MEMBER"/>
    <property type="match status" value="1"/>
</dbReference>
<comment type="similarity">
    <text evidence="1 8 9">Belongs to the eukaryotic RecA-like protein family.</text>
</comment>
<keyword evidence="13" id="KW-1185">Reference proteome</keyword>
<name>A0ABD5VAI5_9EURY</name>
<dbReference type="InterPro" id="IPR020588">
    <property type="entry name" value="RecA_ATP-bd"/>
</dbReference>
<dbReference type="PROSITE" id="PS50162">
    <property type="entry name" value="RECA_2"/>
    <property type="match status" value="1"/>
</dbReference>
<keyword evidence="3 8" id="KW-0547">Nucleotide-binding</keyword>
<dbReference type="Gene3D" id="3.40.50.300">
    <property type="entry name" value="P-loop containing nucleotide triphosphate hydrolases"/>
    <property type="match status" value="1"/>
</dbReference>
<accession>A0ABD5VAI5</accession>
<evidence type="ECO:0000256" key="3">
    <source>
        <dbReference type="ARBA" id="ARBA00022741"/>
    </source>
</evidence>
<feature type="binding site" evidence="8">
    <location>
        <begin position="107"/>
        <end position="114"/>
    </location>
    <ligand>
        <name>ATP</name>
        <dbReference type="ChEBI" id="CHEBI:30616"/>
    </ligand>
</feature>
<keyword evidence="7 8" id="KW-0233">DNA recombination</keyword>
<sequence>MADVNLEELPGVGPATADKLRDAGYTSFQGIAVAASGELSNQADVGESTASDIVQAAREMADIGGFETGSQVLERRNEIGKLSWFIDEVDDMLGGGVETQSITEVYGEFGAGKSQVTHQLSVNVQLPKEHGGLRGSVIFIDSEDTFRPERIDDMVRGLDDELIQATMDDRGIEGSPDDEEAMDELLEDVLDKIHVAKAFNSNHQMLLAEKAQELADEHEDSEWPVRLLNVDSLTAHFRAEYVGRGELAERQQKLNKHLHDLDRVGNLFNCAVLVTNQVASNPDSFFGDPTQPIGGNILGHKSTFRMYLRKSKNDKRIVRLVDAPNLADGESVMRVTNDGLKPE</sequence>
<dbReference type="SUPFAM" id="SSF52540">
    <property type="entry name" value="P-loop containing nucleoside triphosphate hydrolases"/>
    <property type="match status" value="1"/>
</dbReference>
<keyword evidence="6 8" id="KW-0238">DNA-binding</keyword>
<dbReference type="GO" id="GO:0006310">
    <property type="term" value="P:DNA recombination"/>
    <property type="evidence" value="ECO:0007669"/>
    <property type="project" value="UniProtKB-UniRule"/>
</dbReference>
<evidence type="ECO:0000256" key="6">
    <source>
        <dbReference type="ARBA" id="ARBA00023125"/>
    </source>
</evidence>
<gene>
    <name evidence="8 12" type="primary">radA</name>
    <name evidence="12" type="ORF">ACFQGB_06960</name>
</gene>
<protein>
    <recommendedName>
        <fullName evidence="2 8">DNA repair and recombination protein RadA</fullName>
    </recommendedName>
</protein>
<evidence type="ECO:0000313" key="13">
    <source>
        <dbReference type="Proteomes" id="UP001596395"/>
    </source>
</evidence>